<evidence type="ECO:0000313" key="7">
    <source>
        <dbReference type="Proteomes" id="UP001558652"/>
    </source>
</evidence>
<evidence type="ECO:0000259" key="5">
    <source>
        <dbReference type="Pfam" id="PF07534"/>
    </source>
</evidence>
<dbReference type="EMBL" id="JBFDAA010000020">
    <property type="protein sequence ID" value="KAL1115307.1"/>
    <property type="molecule type" value="Genomic_DNA"/>
</dbReference>
<reference evidence="6 7" key="1">
    <citation type="submission" date="2024-07" db="EMBL/GenBank/DDBJ databases">
        <title>Chromosome-level genome assembly of the water stick insect Ranatra chinensis (Heteroptera: Nepidae).</title>
        <authorList>
            <person name="Liu X."/>
        </authorList>
    </citation>
    <scope>NUCLEOTIDE SEQUENCE [LARGE SCALE GENOMIC DNA]</scope>
    <source>
        <strain evidence="6">Cailab_2021Rc</strain>
        <tissue evidence="6">Muscle</tissue>
    </source>
</reference>
<dbReference type="InterPro" id="IPR006571">
    <property type="entry name" value="TLDc_dom"/>
</dbReference>
<comment type="similarity">
    <text evidence="2">Belongs to the OXR1 family.</text>
</comment>
<dbReference type="Proteomes" id="UP001558652">
    <property type="component" value="Unassembled WGS sequence"/>
</dbReference>
<evidence type="ECO:0000256" key="1">
    <source>
        <dbReference type="ARBA" id="ARBA00004173"/>
    </source>
</evidence>
<evidence type="ECO:0000256" key="3">
    <source>
        <dbReference type="ARBA" id="ARBA00023128"/>
    </source>
</evidence>
<proteinExistence type="inferred from homology"/>
<comment type="subcellular location">
    <subcellularLocation>
        <location evidence="1">Mitochondrion</location>
    </subcellularLocation>
</comment>
<name>A0ABD0XVK4_9HEMI</name>
<protein>
    <recommendedName>
        <fullName evidence="4">Oxidation resistance protein 1</fullName>
    </recommendedName>
</protein>
<evidence type="ECO:0000256" key="2">
    <source>
        <dbReference type="ARBA" id="ARBA00009540"/>
    </source>
</evidence>
<dbReference type="PANTHER" id="PTHR23354">
    <property type="entry name" value="NUCLEOLAR PROTEIN 7/ESTROGEN RECEPTOR COACTIVATOR-RELATED"/>
    <property type="match status" value="1"/>
</dbReference>
<dbReference type="GO" id="GO:0005739">
    <property type="term" value="C:mitochondrion"/>
    <property type="evidence" value="ECO:0007669"/>
    <property type="project" value="UniProtKB-SubCell"/>
</dbReference>
<gene>
    <name evidence="6" type="ORF">AAG570_007338</name>
</gene>
<feature type="domain" description="TLDc" evidence="5">
    <location>
        <begin position="212"/>
        <end position="274"/>
    </location>
</feature>
<evidence type="ECO:0000256" key="4">
    <source>
        <dbReference type="ARBA" id="ARBA00040604"/>
    </source>
</evidence>
<dbReference type="AlphaFoldDB" id="A0ABD0XVK4"/>
<organism evidence="6 7">
    <name type="scientific">Ranatra chinensis</name>
    <dbReference type="NCBI Taxonomy" id="642074"/>
    <lineage>
        <taxon>Eukaryota</taxon>
        <taxon>Metazoa</taxon>
        <taxon>Ecdysozoa</taxon>
        <taxon>Arthropoda</taxon>
        <taxon>Hexapoda</taxon>
        <taxon>Insecta</taxon>
        <taxon>Pterygota</taxon>
        <taxon>Neoptera</taxon>
        <taxon>Paraneoptera</taxon>
        <taxon>Hemiptera</taxon>
        <taxon>Heteroptera</taxon>
        <taxon>Panheteroptera</taxon>
        <taxon>Nepomorpha</taxon>
        <taxon>Nepidae</taxon>
        <taxon>Ranatrinae</taxon>
        <taxon>Ranatra</taxon>
    </lineage>
</organism>
<dbReference type="Pfam" id="PF07534">
    <property type="entry name" value="TLD"/>
    <property type="match status" value="1"/>
</dbReference>
<accession>A0ABD0XVK4</accession>
<evidence type="ECO:0000313" key="6">
    <source>
        <dbReference type="EMBL" id="KAL1115307.1"/>
    </source>
</evidence>
<keyword evidence="3" id="KW-0496">Mitochondrion</keyword>
<keyword evidence="7" id="KW-1185">Reference proteome</keyword>
<comment type="caution">
    <text evidence="6">The sequence shown here is derived from an EMBL/GenBank/DDBJ whole genome shotgun (WGS) entry which is preliminary data.</text>
</comment>
<dbReference type="PANTHER" id="PTHR23354:SF62">
    <property type="entry name" value="MUSTARD, ISOFORM V"/>
    <property type="match status" value="1"/>
</dbReference>
<sequence length="291" mass="32342">MGANVSKEQKSGSGKSRKLGVTLASGSITPDLLTSLWEPMVTEDLLKMFLLRLFRDGGLRSIGPKKLARTYSRMMGGEPVIVSGSKTVTPQAVKDYLAEVWYSYVKVLKYHDVMSMASWTSARAADNAEDVAALVGYLTRSIDGDQVSVGAFKNWMSNTPIVDLVTGVLARAMFSLRPSRTSDCLLPTIVTPECFTTCLAPCQAAWLAWSIRAVECPPWRLIYSTSTHSRSWSQFLKCIVAQGPTLMVVVDQERTSFGLYASTSWQCRSWYYGKYWNNIHESTLESLSTLR</sequence>